<feature type="region of interest" description="Disordered" evidence="2">
    <location>
        <begin position="239"/>
        <end position="262"/>
    </location>
</feature>
<comment type="caution">
    <text evidence="6">The sequence shown here is derived from an EMBL/GenBank/DDBJ whole genome shotgun (WGS) entry which is preliminary data.</text>
</comment>
<evidence type="ECO:0000313" key="7">
    <source>
        <dbReference type="Proteomes" id="UP000481288"/>
    </source>
</evidence>
<dbReference type="OrthoDB" id="2432613at2759"/>
<feature type="domain" description="Yeast cell wall synthesis Kre9/Knh1-like N-terminal" evidence="5">
    <location>
        <begin position="25"/>
        <end position="126"/>
    </location>
</feature>
<dbReference type="AlphaFoldDB" id="A0A7D8YXX0"/>
<name>A0A7D8YXX0_9HELO</name>
<dbReference type="GO" id="GO:0031505">
    <property type="term" value="P:fungal-type cell wall organization"/>
    <property type="evidence" value="ECO:0007669"/>
    <property type="project" value="TreeGrafter"/>
</dbReference>
<reference evidence="6 7" key="1">
    <citation type="submission" date="2018-05" db="EMBL/GenBank/DDBJ databases">
        <title>Whole genome sequencing for identification of molecular markers to develop diagnostic detection tools for the regulated plant pathogen Lachnellula willkommii.</title>
        <authorList>
            <person name="Giroux E."/>
            <person name="Bilodeau G."/>
        </authorList>
    </citation>
    <scope>NUCLEOTIDE SEQUENCE [LARGE SCALE GENOMIC DNA]</scope>
    <source>
        <strain evidence="6 7">CBS 625.97</strain>
    </source>
</reference>
<dbReference type="Pfam" id="PF05390">
    <property type="entry name" value="Kre9_KNH1_C"/>
    <property type="match status" value="1"/>
</dbReference>
<keyword evidence="1 3" id="KW-0732">Signal</keyword>
<feature type="compositionally biased region" description="Polar residues" evidence="2">
    <location>
        <begin position="239"/>
        <end position="253"/>
    </location>
</feature>
<gene>
    <name evidence="6" type="primary">KRE9</name>
    <name evidence="6" type="ORF">LCER1_G000717</name>
</gene>
<dbReference type="InterPro" id="IPR045328">
    <property type="entry name" value="Kre9/Knh1"/>
</dbReference>
<evidence type="ECO:0000259" key="5">
    <source>
        <dbReference type="Pfam" id="PF10342"/>
    </source>
</evidence>
<dbReference type="Proteomes" id="UP000481288">
    <property type="component" value="Unassembled WGS sequence"/>
</dbReference>
<dbReference type="GO" id="GO:0005576">
    <property type="term" value="C:extracellular region"/>
    <property type="evidence" value="ECO:0007669"/>
    <property type="project" value="TreeGrafter"/>
</dbReference>
<feature type="chain" id="PRO_5028967892" evidence="3">
    <location>
        <begin position="20"/>
        <end position="262"/>
    </location>
</feature>
<feature type="domain" description="Yeast cell wall synthesis Kre9/Knh1 C-terminal" evidence="4">
    <location>
        <begin position="171"/>
        <end position="249"/>
    </location>
</feature>
<keyword evidence="7" id="KW-1185">Reference proteome</keyword>
<protein>
    <submittedName>
        <fullName evidence="6">Cell wall synthesis protein KRE9</fullName>
    </submittedName>
</protein>
<evidence type="ECO:0000256" key="3">
    <source>
        <dbReference type="SAM" id="SignalP"/>
    </source>
</evidence>
<evidence type="ECO:0000256" key="2">
    <source>
        <dbReference type="SAM" id="MobiDB-lite"/>
    </source>
</evidence>
<proteinExistence type="predicted"/>
<dbReference type="PANTHER" id="PTHR28154">
    <property type="entry name" value="CELL WALL SYNTHESIS PROTEIN KNH1-RELATED"/>
    <property type="match status" value="1"/>
</dbReference>
<dbReference type="PANTHER" id="PTHR28154:SF1">
    <property type="entry name" value="CELL WALL SYNTHESIS PROTEIN KNH1-RELATED"/>
    <property type="match status" value="1"/>
</dbReference>
<evidence type="ECO:0000259" key="4">
    <source>
        <dbReference type="Pfam" id="PF05390"/>
    </source>
</evidence>
<evidence type="ECO:0000313" key="6">
    <source>
        <dbReference type="EMBL" id="TVY58423.1"/>
    </source>
</evidence>
<accession>A0A7D8YXX0</accession>
<sequence length="262" mass="26663">MRFSGALVFLATLAPLASAVPVFSSPAAALSVPGGTSFKVEWKDDGSAPALTDLATYQLFLYSGSGTNPSQLYAAASNGVFTTGNSVTVTVPVGVGGSTTNAYFFGLMSTATAGGTITTYSSRFTLTGMTGTFDAAVTTANAAVTDTSPPAAKNALANAGSAASGTQAEGNFGISYTLQTGLTKYAPMQPVPPTAITKTATVPLYPTSAVQFASTFLPVPSPVTTLTQSQTFSVSSHANTAATQSSPTPSNDMQRFLNRWKD</sequence>
<dbReference type="InterPro" id="IPR008659">
    <property type="entry name" value="Kre9/Knh1_C"/>
</dbReference>
<dbReference type="GO" id="GO:0042546">
    <property type="term" value="P:cell wall biogenesis"/>
    <property type="evidence" value="ECO:0007669"/>
    <property type="project" value="InterPro"/>
</dbReference>
<dbReference type="InterPro" id="IPR018466">
    <property type="entry name" value="Kre9/Knh1-like_N"/>
</dbReference>
<dbReference type="EMBL" id="QGMG01000042">
    <property type="protein sequence ID" value="TVY58423.1"/>
    <property type="molecule type" value="Genomic_DNA"/>
</dbReference>
<evidence type="ECO:0000256" key="1">
    <source>
        <dbReference type="ARBA" id="ARBA00022729"/>
    </source>
</evidence>
<organism evidence="6 7">
    <name type="scientific">Lachnellula cervina</name>
    <dbReference type="NCBI Taxonomy" id="1316786"/>
    <lineage>
        <taxon>Eukaryota</taxon>
        <taxon>Fungi</taxon>
        <taxon>Dikarya</taxon>
        <taxon>Ascomycota</taxon>
        <taxon>Pezizomycotina</taxon>
        <taxon>Leotiomycetes</taxon>
        <taxon>Helotiales</taxon>
        <taxon>Lachnaceae</taxon>
        <taxon>Lachnellula</taxon>
    </lineage>
</organism>
<dbReference type="GO" id="GO:0006078">
    <property type="term" value="P:(1-&gt;6)-beta-D-glucan biosynthetic process"/>
    <property type="evidence" value="ECO:0007669"/>
    <property type="project" value="InterPro"/>
</dbReference>
<feature type="signal peptide" evidence="3">
    <location>
        <begin position="1"/>
        <end position="19"/>
    </location>
</feature>
<dbReference type="Pfam" id="PF10342">
    <property type="entry name" value="Kre9_KNH"/>
    <property type="match status" value="1"/>
</dbReference>